<feature type="signal peptide" evidence="1">
    <location>
        <begin position="1"/>
        <end position="19"/>
    </location>
</feature>
<reference evidence="2" key="1">
    <citation type="submission" date="2020-03" db="EMBL/GenBank/DDBJ databases">
        <title>Transcriptomic Profiling of the Digestive Tract of the Rat Flea, Xenopsylla cheopis, Following Blood Feeding and Infection with Yersinia pestis.</title>
        <authorList>
            <person name="Bland D.M."/>
            <person name="Martens C.A."/>
            <person name="Virtaneva K."/>
            <person name="Kanakabandi K."/>
            <person name="Long D."/>
            <person name="Rosenke R."/>
            <person name="Saturday G.A."/>
            <person name="Hoyt F.H."/>
            <person name="Bruno D.P."/>
            <person name="Ribeiro J.M.C."/>
            <person name="Hinnebusch J."/>
        </authorList>
    </citation>
    <scope>NUCLEOTIDE SEQUENCE</scope>
</reference>
<evidence type="ECO:0000313" key="2">
    <source>
        <dbReference type="EMBL" id="NOV50051.1"/>
    </source>
</evidence>
<dbReference type="GO" id="GO:0007218">
    <property type="term" value="P:neuropeptide signaling pathway"/>
    <property type="evidence" value="ECO:0007669"/>
    <property type="project" value="UniProtKB-KW"/>
</dbReference>
<accession>A0A6M2DY99</accession>
<name>A0A6M2DY99_XENCH</name>
<organism evidence="2">
    <name type="scientific">Xenopsylla cheopis</name>
    <name type="common">Oriental rat flea</name>
    <name type="synonym">Pulex cheopis</name>
    <dbReference type="NCBI Taxonomy" id="163159"/>
    <lineage>
        <taxon>Eukaryota</taxon>
        <taxon>Metazoa</taxon>
        <taxon>Ecdysozoa</taxon>
        <taxon>Arthropoda</taxon>
        <taxon>Hexapoda</taxon>
        <taxon>Insecta</taxon>
        <taxon>Pterygota</taxon>
        <taxon>Neoptera</taxon>
        <taxon>Endopterygota</taxon>
        <taxon>Siphonaptera</taxon>
        <taxon>Pulicidae</taxon>
        <taxon>Xenopsyllinae</taxon>
        <taxon>Xenopsylla</taxon>
    </lineage>
</organism>
<keyword evidence="1" id="KW-0732">Signal</keyword>
<sequence>MHLITYVTTVLFALYSAESLQAARTDYDHIRELYELLQAAGAGVDSGPGYVDTANLYAARQQRKALAPSLRLRFGKRDNEIEDELPYPVLETLTSELEMARRAPSMRLRFGKRYDPEQMNNRRMRLPTKVLRYGRSYPQEHGRQNAETTDN</sequence>
<dbReference type="EMBL" id="GIIL01006325">
    <property type="protein sequence ID" value="NOV50051.1"/>
    <property type="molecule type" value="Transcribed_RNA"/>
</dbReference>
<feature type="chain" id="PRO_5026982366" evidence="1">
    <location>
        <begin position="20"/>
        <end position="151"/>
    </location>
</feature>
<evidence type="ECO:0000256" key="1">
    <source>
        <dbReference type="SAM" id="SignalP"/>
    </source>
</evidence>
<dbReference type="AlphaFoldDB" id="A0A6M2DY99"/>
<proteinExistence type="predicted"/>
<protein>
    <submittedName>
        <fullName evidence="2">Putative short neuropeptide f</fullName>
    </submittedName>
</protein>
<keyword evidence="2" id="KW-0527">Neuropeptide</keyword>